<dbReference type="Pfam" id="PF00440">
    <property type="entry name" value="TetR_N"/>
    <property type="match status" value="1"/>
</dbReference>
<dbReference type="InterPro" id="IPR001647">
    <property type="entry name" value="HTH_TetR"/>
</dbReference>
<organism evidence="4 5">
    <name type="scientific">Brevibacillus laterosporus</name>
    <name type="common">Bacillus laterosporus</name>
    <dbReference type="NCBI Taxonomy" id="1465"/>
    <lineage>
        <taxon>Bacteria</taxon>
        <taxon>Bacillati</taxon>
        <taxon>Bacillota</taxon>
        <taxon>Bacilli</taxon>
        <taxon>Bacillales</taxon>
        <taxon>Paenibacillaceae</taxon>
        <taxon>Brevibacillus</taxon>
    </lineage>
</organism>
<sequence length="202" mass="21992">MARKARTEMIAETCAKLVGAARKAFGTIGYADTSMDELTASVGLTRGALYHHFGDKKGLLAAVVQEIDVEMDDRLAKISETAEGNWEGFVSRCRAYLAMALEPEIQRIVLRDAPSVLGNDYSRSSQSHCLATMAHMLEQLMEDQLIATTDCEALARLLNGGLIDAALWIANSENAESDLAKALKSLSVILNGLLLKKDYRAE</sequence>
<comment type="caution">
    <text evidence="4">The sequence shown here is derived from an EMBL/GenBank/DDBJ whole genome shotgun (WGS) entry which is preliminary data.</text>
</comment>
<proteinExistence type="predicted"/>
<feature type="DNA-binding region" description="H-T-H motif" evidence="2">
    <location>
        <begin position="34"/>
        <end position="53"/>
    </location>
</feature>
<dbReference type="Gene3D" id="1.10.357.10">
    <property type="entry name" value="Tetracycline Repressor, domain 2"/>
    <property type="match status" value="1"/>
</dbReference>
<dbReference type="RefSeq" id="WP_104148553.1">
    <property type="nucleotide sequence ID" value="NZ_JANSGW010000002.1"/>
</dbReference>
<dbReference type="PROSITE" id="PS50977">
    <property type="entry name" value="HTH_TETR_2"/>
    <property type="match status" value="1"/>
</dbReference>
<dbReference type="InterPro" id="IPR050109">
    <property type="entry name" value="HTH-type_TetR-like_transc_reg"/>
</dbReference>
<evidence type="ECO:0000313" key="5">
    <source>
        <dbReference type="Proteomes" id="UP001077662"/>
    </source>
</evidence>
<protein>
    <submittedName>
        <fullName evidence="4">TetR/AcrR family transcriptional regulator</fullName>
    </submittedName>
</protein>
<dbReference type="Proteomes" id="UP001077662">
    <property type="component" value="Unassembled WGS sequence"/>
</dbReference>
<dbReference type="GO" id="GO:0003700">
    <property type="term" value="F:DNA-binding transcription factor activity"/>
    <property type="evidence" value="ECO:0007669"/>
    <property type="project" value="TreeGrafter"/>
</dbReference>
<dbReference type="SUPFAM" id="SSF46689">
    <property type="entry name" value="Homeodomain-like"/>
    <property type="match status" value="1"/>
</dbReference>
<keyword evidence="1 2" id="KW-0238">DNA-binding</keyword>
<dbReference type="GO" id="GO:0000976">
    <property type="term" value="F:transcription cis-regulatory region binding"/>
    <property type="evidence" value="ECO:0007669"/>
    <property type="project" value="TreeGrafter"/>
</dbReference>
<dbReference type="AlphaFoldDB" id="A0AAP3DCX3"/>
<dbReference type="EMBL" id="JAPTNE010000002">
    <property type="protein sequence ID" value="MCZ0805586.1"/>
    <property type="molecule type" value="Genomic_DNA"/>
</dbReference>
<evidence type="ECO:0000313" key="4">
    <source>
        <dbReference type="EMBL" id="MCZ0805586.1"/>
    </source>
</evidence>
<evidence type="ECO:0000256" key="2">
    <source>
        <dbReference type="PROSITE-ProRule" id="PRU00335"/>
    </source>
</evidence>
<accession>A0AAP3DCX3</accession>
<dbReference type="InterPro" id="IPR023772">
    <property type="entry name" value="DNA-bd_HTH_TetR-type_CS"/>
</dbReference>
<feature type="domain" description="HTH tetR-type" evidence="3">
    <location>
        <begin position="11"/>
        <end position="71"/>
    </location>
</feature>
<dbReference type="Pfam" id="PF21351">
    <property type="entry name" value="TetR_C_41"/>
    <property type="match status" value="1"/>
</dbReference>
<dbReference type="InterPro" id="IPR009057">
    <property type="entry name" value="Homeodomain-like_sf"/>
</dbReference>
<gene>
    <name evidence="4" type="ORF">O0554_01450</name>
</gene>
<evidence type="ECO:0000256" key="1">
    <source>
        <dbReference type="ARBA" id="ARBA00023125"/>
    </source>
</evidence>
<evidence type="ECO:0000259" key="3">
    <source>
        <dbReference type="PROSITE" id="PS50977"/>
    </source>
</evidence>
<reference evidence="4" key="1">
    <citation type="submission" date="2022-09" db="EMBL/GenBank/DDBJ databases">
        <title>Genome analysis and characterization of larvicidal activity of Brevibacillus strains.</title>
        <authorList>
            <person name="Patrusheva E.V."/>
            <person name="Izotova A.O."/>
            <person name="Toshchakov S.V."/>
            <person name="Sineoky S.P."/>
        </authorList>
    </citation>
    <scope>NUCLEOTIDE SEQUENCE</scope>
    <source>
        <strain evidence="4">VKPM_B-13247</strain>
    </source>
</reference>
<dbReference type="InterPro" id="IPR049484">
    <property type="entry name" value="Rv0078-like_C"/>
</dbReference>
<name>A0AAP3DCX3_BRELA</name>
<dbReference type="PRINTS" id="PR00455">
    <property type="entry name" value="HTHTETR"/>
</dbReference>
<dbReference type="PROSITE" id="PS01081">
    <property type="entry name" value="HTH_TETR_1"/>
    <property type="match status" value="1"/>
</dbReference>
<dbReference type="PANTHER" id="PTHR30055">
    <property type="entry name" value="HTH-TYPE TRANSCRIPTIONAL REGULATOR RUTR"/>
    <property type="match status" value="1"/>
</dbReference>
<dbReference type="PANTHER" id="PTHR30055:SF223">
    <property type="entry name" value="HTH-TYPE TRANSCRIPTIONAL REGULATOR UIDR"/>
    <property type="match status" value="1"/>
</dbReference>